<sequence length="783" mass="87356">MASRQQASSSRRASQLSQQRTAALPPLDTRGEMFQRGQHGSFFDMKALAPRPMSSSTEMFDTDFEDDGSEIEEGEYSPRISINSAGRRSQTTLSSYEDLPTPKSNSFHGFDFQLQQTTAPAPGKSVEGPKGPHLFRISQEVTPEEEYYLTMSPVTPRYPPSSRPETAFRVPSLPYPQPELKHRPISTLTAAVTKLNKMEVAMWTPRQVARWMYHAGFEPAIVEKFEENDISGEILTTLKFEDLRELDIQSFGQRHKLWAEIHTLRGDAVGAPTSPTEIDCGSSDEDERTHKKSKPRRKHKKSSFEDIISPLESVSIVGIEQLMPKAHKCSKGENCSRWKKQQRLIQQFKMGHPVSPDGGMILIAGDPGNPLTAEAVRPFSEAQPSVVASSDLLGPGEIPSFSHIDPEQLAALTSRDPQDNVKQFLNFQHVDQNWSSEEPPTPPYEMFPSLPAPLQHSAQPTHPLTNLRNLPKLAIPPPRPPRSASAMAFSPGPMDRAEALSPDLRSARERQPYRFGTPASDMDVPVTAINLGPISRDASQSVPPNMSYRNNVPAAGPPLSRSASRSSRRPSYQAGLPRLDEDPVVAPPRPHRSSVLGPISPPRQVVASNAYSPVRAPTERSTDDLGHQGWMRKRRTRMLRHEWHEHHFTLRGTRLAMHKDERAREVLESIDVDDYAVACSSLASSKINTAFKAMNIKLGKKEEEGAFAFQLIPAVVEKAEKLRKNRESGIFGSSSVEKDKVKTHHFAVKSRDERIDWMRELMLAKALKQKGEGFEVNVNGNMI</sequence>
<dbReference type="Gene3D" id="1.10.150.50">
    <property type="entry name" value="Transcription Factor, Ets-1"/>
    <property type="match status" value="1"/>
</dbReference>
<feature type="compositionally biased region" description="Low complexity" evidence="1">
    <location>
        <begin position="553"/>
        <end position="571"/>
    </location>
</feature>
<dbReference type="GeneID" id="36290060"/>
<dbReference type="InterPro" id="IPR001849">
    <property type="entry name" value="PH_domain"/>
</dbReference>
<feature type="compositionally biased region" description="Low complexity" evidence="1">
    <location>
        <begin position="1"/>
        <end position="23"/>
    </location>
</feature>
<feature type="compositionally biased region" description="Polar residues" evidence="1">
    <location>
        <begin position="537"/>
        <end position="550"/>
    </location>
</feature>
<dbReference type="AlphaFoldDB" id="A0A177A3T5"/>
<dbReference type="PROSITE" id="PS50003">
    <property type="entry name" value="PH_DOMAIN"/>
    <property type="match status" value="1"/>
</dbReference>
<dbReference type="OrthoDB" id="422827at2759"/>
<dbReference type="SUPFAM" id="SSF50729">
    <property type="entry name" value="PH domain-like"/>
    <property type="match status" value="1"/>
</dbReference>
<dbReference type="VEuPathDB" id="FungiDB:GMDG_04131"/>
<dbReference type="PROSITE" id="PS50105">
    <property type="entry name" value="SAM_DOMAIN"/>
    <property type="match status" value="1"/>
</dbReference>
<dbReference type="Pfam" id="PF00169">
    <property type="entry name" value="PH"/>
    <property type="match status" value="1"/>
</dbReference>
<gene>
    <name evidence="4" type="ORF">VC83_07010</name>
</gene>
<dbReference type="eggNOG" id="ENOG502RDYZ">
    <property type="taxonomic scope" value="Eukaryota"/>
</dbReference>
<dbReference type="SUPFAM" id="SSF47769">
    <property type="entry name" value="SAM/Pointed domain"/>
    <property type="match status" value="1"/>
</dbReference>
<accession>A0A177A3T5</accession>
<feature type="region of interest" description="Disordered" evidence="1">
    <location>
        <begin position="1"/>
        <end position="77"/>
    </location>
</feature>
<feature type="domain" description="SAM" evidence="3">
    <location>
        <begin position="203"/>
        <end position="267"/>
    </location>
</feature>
<organism evidence="4">
    <name type="scientific">Pseudogymnoascus destructans</name>
    <dbReference type="NCBI Taxonomy" id="655981"/>
    <lineage>
        <taxon>Eukaryota</taxon>
        <taxon>Fungi</taxon>
        <taxon>Dikarya</taxon>
        <taxon>Ascomycota</taxon>
        <taxon>Pezizomycotina</taxon>
        <taxon>Leotiomycetes</taxon>
        <taxon>Thelebolales</taxon>
        <taxon>Thelebolaceae</taxon>
        <taxon>Pseudogymnoascus</taxon>
    </lineage>
</organism>
<dbReference type="SMART" id="SM00233">
    <property type="entry name" value="PH"/>
    <property type="match status" value="1"/>
</dbReference>
<evidence type="ECO:0000256" key="1">
    <source>
        <dbReference type="SAM" id="MobiDB-lite"/>
    </source>
</evidence>
<feature type="compositionally biased region" description="Acidic residues" evidence="1">
    <location>
        <begin position="60"/>
        <end position="75"/>
    </location>
</feature>
<reference evidence="4" key="1">
    <citation type="submission" date="2016-03" db="EMBL/GenBank/DDBJ databases">
        <title>Updated assembly of Pseudogymnoascus destructans, the fungus causing white-nose syndrome of bats.</title>
        <authorList>
            <person name="Palmer J.M."/>
            <person name="Drees K.P."/>
            <person name="Foster J.T."/>
            <person name="Lindner D.L."/>
        </authorList>
    </citation>
    <scope>NUCLEOTIDE SEQUENCE [LARGE SCALE GENOMIC DNA]</scope>
    <source>
        <strain evidence="4">20631-21</strain>
    </source>
</reference>
<feature type="region of interest" description="Disordered" evidence="1">
    <location>
        <begin position="535"/>
        <end position="604"/>
    </location>
</feature>
<dbReference type="InterPro" id="IPR011993">
    <property type="entry name" value="PH-like_dom_sf"/>
</dbReference>
<dbReference type="RefSeq" id="XP_024322240.1">
    <property type="nucleotide sequence ID" value="XM_024470590.1"/>
</dbReference>
<feature type="region of interest" description="Disordered" evidence="1">
    <location>
        <begin position="268"/>
        <end position="304"/>
    </location>
</feature>
<feature type="compositionally biased region" description="Basic residues" evidence="1">
    <location>
        <begin position="290"/>
        <end position="301"/>
    </location>
</feature>
<dbReference type="SMART" id="SM00454">
    <property type="entry name" value="SAM"/>
    <property type="match status" value="1"/>
</dbReference>
<dbReference type="EMBL" id="KV441402">
    <property type="protein sequence ID" value="OAF56949.1"/>
    <property type="molecule type" value="Genomic_DNA"/>
</dbReference>
<feature type="domain" description="PH" evidence="2">
    <location>
        <begin position="624"/>
        <end position="766"/>
    </location>
</feature>
<dbReference type="Gene3D" id="2.30.29.30">
    <property type="entry name" value="Pleckstrin-homology domain (PH domain)/Phosphotyrosine-binding domain (PTB)"/>
    <property type="match status" value="1"/>
</dbReference>
<proteinExistence type="predicted"/>
<evidence type="ECO:0000313" key="4">
    <source>
        <dbReference type="EMBL" id="OAF56949.1"/>
    </source>
</evidence>
<dbReference type="Pfam" id="PF07647">
    <property type="entry name" value="SAM_2"/>
    <property type="match status" value="1"/>
</dbReference>
<evidence type="ECO:0000259" key="3">
    <source>
        <dbReference type="PROSITE" id="PS50105"/>
    </source>
</evidence>
<name>A0A177A3T5_9PEZI</name>
<dbReference type="InterPro" id="IPR001660">
    <property type="entry name" value="SAM"/>
</dbReference>
<dbReference type="Proteomes" id="UP000077154">
    <property type="component" value="Unassembled WGS sequence"/>
</dbReference>
<dbReference type="CDD" id="cd09535">
    <property type="entry name" value="SAM_BOI-like_fungal"/>
    <property type="match status" value="1"/>
</dbReference>
<dbReference type="InterPro" id="IPR013761">
    <property type="entry name" value="SAM/pointed_sf"/>
</dbReference>
<protein>
    <recommendedName>
        <fullName evidence="5">SAM and PH domain-containing protein</fullName>
    </recommendedName>
</protein>
<evidence type="ECO:0000259" key="2">
    <source>
        <dbReference type="PROSITE" id="PS50003"/>
    </source>
</evidence>
<evidence type="ECO:0008006" key="5">
    <source>
        <dbReference type="Google" id="ProtNLM"/>
    </source>
</evidence>